<dbReference type="Proteomes" id="UP000542742">
    <property type="component" value="Unassembled WGS sequence"/>
</dbReference>
<dbReference type="GO" id="GO:0005737">
    <property type="term" value="C:cytoplasm"/>
    <property type="evidence" value="ECO:0007669"/>
    <property type="project" value="InterPro"/>
</dbReference>
<evidence type="ECO:0000259" key="1">
    <source>
        <dbReference type="Pfam" id="PF01339"/>
    </source>
</evidence>
<proteinExistence type="predicted"/>
<dbReference type="Pfam" id="PF01339">
    <property type="entry name" value="CheB_methylest"/>
    <property type="match status" value="1"/>
</dbReference>
<dbReference type="GO" id="GO:0000156">
    <property type="term" value="F:phosphorelay response regulator activity"/>
    <property type="evidence" value="ECO:0007669"/>
    <property type="project" value="InterPro"/>
</dbReference>
<dbReference type="GO" id="GO:0006935">
    <property type="term" value="P:chemotaxis"/>
    <property type="evidence" value="ECO:0007669"/>
    <property type="project" value="InterPro"/>
</dbReference>
<keyword evidence="3" id="KW-1185">Reference proteome</keyword>
<name>A0A7W7CUA3_9ACTN</name>
<sequence>MDPLLLSAARVREGRTIAVILSGRLRDGADGTAAVAANGGTVLVQGAGLARLPGLQRPRSSEAGSA</sequence>
<reference evidence="2 3" key="1">
    <citation type="submission" date="2020-08" db="EMBL/GenBank/DDBJ databases">
        <title>Sequencing the genomes of 1000 actinobacteria strains.</title>
        <authorList>
            <person name="Klenk H.-P."/>
        </authorList>
    </citation>
    <scope>NUCLEOTIDE SEQUENCE [LARGE SCALE GENOMIC DNA]</scope>
    <source>
        <strain evidence="2 3">DSM 45518</strain>
    </source>
</reference>
<organism evidence="2 3">
    <name type="scientific">Paractinoplanes abujensis</name>
    <dbReference type="NCBI Taxonomy" id="882441"/>
    <lineage>
        <taxon>Bacteria</taxon>
        <taxon>Bacillati</taxon>
        <taxon>Actinomycetota</taxon>
        <taxon>Actinomycetes</taxon>
        <taxon>Micromonosporales</taxon>
        <taxon>Micromonosporaceae</taxon>
        <taxon>Paractinoplanes</taxon>
    </lineage>
</organism>
<dbReference type="AlphaFoldDB" id="A0A7W7CUA3"/>
<dbReference type="RefSeq" id="WP_239093082.1">
    <property type="nucleotide sequence ID" value="NZ_BOMC01000056.1"/>
</dbReference>
<gene>
    <name evidence="2" type="ORF">BKA14_003663</name>
</gene>
<evidence type="ECO:0000313" key="2">
    <source>
        <dbReference type="EMBL" id="MBB4693515.1"/>
    </source>
</evidence>
<dbReference type="EMBL" id="JACHMF010000001">
    <property type="protein sequence ID" value="MBB4693515.1"/>
    <property type="molecule type" value="Genomic_DNA"/>
</dbReference>
<comment type="caution">
    <text evidence="2">The sequence shown here is derived from an EMBL/GenBank/DDBJ whole genome shotgun (WGS) entry which is preliminary data.</text>
</comment>
<feature type="domain" description="CheB-type methylesterase" evidence="1">
    <location>
        <begin position="2"/>
        <end position="54"/>
    </location>
</feature>
<accession>A0A7W7CUA3</accession>
<dbReference type="InterPro" id="IPR035909">
    <property type="entry name" value="CheB_C"/>
</dbReference>
<dbReference type="InterPro" id="IPR000673">
    <property type="entry name" value="Sig_transdc_resp-reg_Me-estase"/>
</dbReference>
<dbReference type="Gene3D" id="3.40.50.180">
    <property type="entry name" value="Methylesterase CheB, C-terminal domain"/>
    <property type="match status" value="1"/>
</dbReference>
<evidence type="ECO:0000313" key="3">
    <source>
        <dbReference type="Proteomes" id="UP000542742"/>
    </source>
</evidence>
<dbReference type="GO" id="GO:0008984">
    <property type="term" value="F:protein-glutamate methylesterase activity"/>
    <property type="evidence" value="ECO:0007669"/>
    <property type="project" value="InterPro"/>
</dbReference>
<protein>
    <submittedName>
        <fullName evidence="2">Chemotaxis response regulator CheB</fullName>
    </submittedName>
</protein>
<dbReference type="SUPFAM" id="SSF52738">
    <property type="entry name" value="Methylesterase CheB, C-terminal domain"/>
    <property type="match status" value="1"/>
</dbReference>